<reference evidence="2" key="1">
    <citation type="submission" date="2022-11" db="UniProtKB">
        <authorList>
            <consortium name="WormBaseParasite"/>
        </authorList>
    </citation>
    <scope>IDENTIFICATION</scope>
</reference>
<accession>A0A915ISQ9</accession>
<proteinExistence type="predicted"/>
<sequence>MRRRRHYVLPGDRRDLPDHETVTPIMDRLDRDLAWAYCYRRSEPVQLRSLMGIQPYKQMTEFSTPNPMPSACGGKPSIGPMGGAPNESPAPHREKSWLRLCPNLNRLFHRIDLSSKRIHFWALKFRQIRYLIKLAFALYVPKLAGNYYHTIQYLLVHRPRIVKFLGNGV</sequence>
<evidence type="ECO:0000313" key="1">
    <source>
        <dbReference type="Proteomes" id="UP000887565"/>
    </source>
</evidence>
<organism evidence="1 2">
    <name type="scientific">Romanomermis culicivorax</name>
    <name type="common">Nematode worm</name>
    <dbReference type="NCBI Taxonomy" id="13658"/>
    <lineage>
        <taxon>Eukaryota</taxon>
        <taxon>Metazoa</taxon>
        <taxon>Ecdysozoa</taxon>
        <taxon>Nematoda</taxon>
        <taxon>Enoplea</taxon>
        <taxon>Dorylaimia</taxon>
        <taxon>Mermithida</taxon>
        <taxon>Mermithoidea</taxon>
        <taxon>Mermithidae</taxon>
        <taxon>Romanomermis</taxon>
    </lineage>
</organism>
<dbReference type="Proteomes" id="UP000887565">
    <property type="component" value="Unplaced"/>
</dbReference>
<name>A0A915ISQ9_ROMCU</name>
<dbReference type="AlphaFoldDB" id="A0A915ISQ9"/>
<evidence type="ECO:0000313" key="2">
    <source>
        <dbReference type="WBParaSite" id="nRc.2.0.1.t16404-RA"/>
    </source>
</evidence>
<dbReference type="WBParaSite" id="nRc.2.0.1.t16404-RA">
    <property type="protein sequence ID" value="nRc.2.0.1.t16404-RA"/>
    <property type="gene ID" value="nRc.2.0.1.g16404"/>
</dbReference>
<keyword evidence="1" id="KW-1185">Reference proteome</keyword>
<protein>
    <submittedName>
        <fullName evidence="2">Uncharacterized protein</fullName>
    </submittedName>
</protein>